<dbReference type="KEGG" id="mmor:MMOR_56060"/>
<dbReference type="EMBL" id="AP022560">
    <property type="protein sequence ID" value="BBX04670.1"/>
    <property type="molecule type" value="Genomic_DNA"/>
</dbReference>
<dbReference type="AlphaFoldDB" id="A0AAD1HH37"/>
<evidence type="ECO:0000256" key="1">
    <source>
        <dbReference type="SAM" id="MobiDB-lite"/>
    </source>
</evidence>
<evidence type="ECO:0000313" key="3">
    <source>
        <dbReference type="Proteomes" id="UP000466681"/>
    </source>
</evidence>
<evidence type="ECO:0000313" key="2">
    <source>
        <dbReference type="EMBL" id="BBX04670.1"/>
    </source>
</evidence>
<sequence>MCGRSEADPLPRPELLSRDPGTPSASNWKGLTRAEDFTGDCNRAVVAAEDVWVCCRLTVPKSVRCEQDRH</sequence>
<reference evidence="2 3" key="1">
    <citation type="journal article" date="2019" name="Emerg. Microbes Infect.">
        <title>Comprehensive subspecies identification of 175 nontuberculous mycobacteria species based on 7547 genomic profiles.</title>
        <authorList>
            <person name="Matsumoto Y."/>
            <person name="Kinjo T."/>
            <person name="Motooka D."/>
            <person name="Nabeya D."/>
            <person name="Jung N."/>
            <person name="Uechi K."/>
            <person name="Horii T."/>
            <person name="Iida T."/>
            <person name="Fujita J."/>
            <person name="Nakamura S."/>
        </authorList>
    </citation>
    <scope>NUCLEOTIDE SEQUENCE [LARGE SCALE GENOMIC DNA]</scope>
    <source>
        <strain evidence="2 3">JCM 6375</strain>
    </source>
</reference>
<name>A0AAD1HH37_9MYCO</name>
<organism evidence="2 3">
    <name type="scientific">Mycolicibacterium moriokaense</name>
    <dbReference type="NCBI Taxonomy" id="39691"/>
    <lineage>
        <taxon>Bacteria</taxon>
        <taxon>Bacillati</taxon>
        <taxon>Actinomycetota</taxon>
        <taxon>Actinomycetes</taxon>
        <taxon>Mycobacteriales</taxon>
        <taxon>Mycobacteriaceae</taxon>
        <taxon>Mycolicibacterium</taxon>
    </lineage>
</organism>
<proteinExistence type="predicted"/>
<feature type="compositionally biased region" description="Basic and acidic residues" evidence="1">
    <location>
        <begin position="1"/>
        <end position="17"/>
    </location>
</feature>
<protein>
    <submittedName>
        <fullName evidence="2">Uncharacterized protein</fullName>
    </submittedName>
</protein>
<feature type="region of interest" description="Disordered" evidence="1">
    <location>
        <begin position="1"/>
        <end position="29"/>
    </location>
</feature>
<keyword evidence="3" id="KW-1185">Reference proteome</keyword>
<accession>A0AAD1HH37</accession>
<gene>
    <name evidence="2" type="ORF">MMOR_56060</name>
</gene>
<dbReference type="Proteomes" id="UP000466681">
    <property type="component" value="Chromosome"/>
</dbReference>